<dbReference type="InterPro" id="IPR013083">
    <property type="entry name" value="Znf_RING/FYVE/PHD"/>
</dbReference>
<dbReference type="InterPro" id="IPR036322">
    <property type="entry name" value="WD40_repeat_dom_sf"/>
</dbReference>
<evidence type="ECO:0000256" key="1">
    <source>
        <dbReference type="ARBA" id="ARBA00020894"/>
    </source>
</evidence>
<evidence type="ECO:0000256" key="2">
    <source>
        <dbReference type="ARBA" id="ARBA00022574"/>
    </source>
</evidence>
<feature type="repeat" description="WD" evidence="4">
    <location>
        <begin position="115"/>
        <end position="143"/>
    </location>
</feature>
<protein>
    <recommendedName>
        <fullName evidence="1">WD repeat, SAM and U-box domain-containing protein 1</fullName>
    </recommendedName>
</protein>
<dbReference type="Gene3D" id="3.30.40.10">
    <property type="entry name" value="Zinc/RING finger domain, C3HC4 (zinc finger)"/>
    <property type="match status" value="1"/>
</dbReference>
<dbReference type="SMART" id="SM00504">
    <property type="entry name" value="Ubox"/>
    <property type="match status" value="1"/>
</dbReference>
<dbReference type="SUPFAM" id="SSF50978">
    <property type="entry name" value="WD40 repeat-like"/>
    <property type="match status" value="1"/>
</dbReference>
<dbReference type="AlphaFoldDB" id="A0A914X980"/>
<feature type="repeat" description="WD" evidence="4">
    <location>
        <begin position="144"/>
        <end position="176"/>
    </location>
</feature>
<feature type="domain" description="SAM" evidence="5">
    <location>
        <begin position="377"/>
        <end position="442"/>
    </location>
</feature>
<dbReference type="Pfam" id="PF00400">
    <property type="entry name" value="WD40"/>
    <property type="match status" value="6"/>
</dbReference>
<dbReference type="Pfam" id="PF00536">
    <property type="entry name" value="SAM_1"/>
    <property type="match status" value="1"/>
</dbReference>
<evidence type="ECO:0000313" key="8">
    <source>
        <dbReference type="WBParaSite" id="PSAMB.scaffold7335size7820.g29930.t1"/>
    </source>
</evidence>
<dbReference type="SMART" id="SM00320">
    <property type="entry name" value="WD40"/>
    <property type="match status" value="7"/>
</dbReference>
<evidence type="ECO:0000256" key="3">
    <source>
        <dbReference type="ARBA" id="ARBA00022737"/>
    </source>
</evidence>
<proteinExistence type="predicted"/>
<evidence type="ECO:0000256" key="4">
    <source>
        <dbReference type="PROSITE-ProRule" id="PRU00221"/>
    </source>
</evidence>
<keyword evidence="3" id="KW-0677">Repeat</keyword>
<sequence length="527" mass="57333">MSSIELLETISVRHGDVLCCAFAGEGRLLAVGSGDKLVRLFSFDSDDASIFSELPQSPLCGHSFAVYGCSFSPAGHLLVSCSQDGRAIIWDSCTGRRLGQVCHESQVALRVCQISPDGKLLATGSDDETAAFWNLQSHELIRSLEGHESSVAALAFTPDSAFLLTGSSVGELRMWDARYGLGQHMALEREAHDLGVTCAAFSPVAISTAAVAAAVDGDAPPSPNPKCHTTYLLATGGNDDLVKLWHVRSPHPAKVVFELYASLEGHTHNVMCVAFSASGAMLASGGGDKRVIVWDPVKASQLRRLNYHQRYVTSVAFSADSRLLVSGSNDKHVAVWRIGQELSQDASSFSLLSLDARDDVVEDPFPPFNANKPVEDWNADDVCAWLARSLKTNEYGDRFRANSIDGQELLLLTDTMLKNALGIESLGHRNRILRGIRQLREGVSPAALIASSLNDDEVPHEFRCPITHDIMLDPVIAADGYTYERRAITDWMRKGHRTSPMTNALLPHADLTPNRMLKMLIQRNAAT</sequence>
<dbReference type="PROSITE" id="PS50082">
    <property type="entry name" value="WD_REPEATS_2"/>
    <property type="match status" value="5"/>
</dbReference>
<dbReference type="PROSITE" id="PS50105">
    <property type="entry name" value="SAM_DOMAIN"/>
    <property type="match status" value="1"/>
</dbReference>
<dbReference type="InterPro" id="IPR003613">
    <property type="entry name" value="Ubox_domain"/>
</dbReference>
<dbReference type="SUPFAM" id="SSF57850">
    <property type="entry name" value="RING/U-box"/>
    <property type="match status" value="1"/>
</dbReference>
<dbReference type="InterPro" id="IPR052085">
    <property type="entry name" value="WD-SAM-U-box"/>
</dbReference>
<feature type="repeat" description="WD" evidence="4">
    <location>
        <begin position="305"/>
        <end position="338"/>
    </location>
</feature>
<keyword evidence="7" id="KW-1185">Reference proteome</keyword>
<dbReference type="InterPro" id="IPR013761">
    <property type="entry name" value="SAM/pointed_sf"/>
</dbReference>
<feature type="domain" description="U-box" evidence="6">
    <location>
        <begin position="457"/>
        <end position="527"/>
    </location>
</feature>
<feature type="repeat" description="WD" evidence="4">
    <location>
        <begin position="263"/>
        <end position="304"/>
    </location>
</feature>
<dbReference type="CDD" id="cd00200">
    <property type="entry name" value="WD40"/>
    <property type="match status" value="1"/>
</dbReference>
<dbReference type="Gene3D" id="2.130.10.10">
    <property type="entry name" value="YVTN repeat-like/Quinoprotein amine dehydrogenase"/>
    <property type="match status" value="3"/>
</dbReference>
<evidence type="ECO:0000259" key="6">
    <source>
        <dbReference type="PROSITE" id="PS51698"/>
    </source>
</evidence>
<dbReference type="InterPro" id="IPR001680">
    <property type="entry name" value="WD40_rpt"/>
</dbReference>
<dbReference type="InterPro" id="IPR001660">
    <property type="entry name" value="SAM"/>
</dbReference>
<dbReference type="WBParaSite" id="PSAMB.scaffold7335size7820.g29930.t1">
    <property type="protein sequence ID" value="PSAMB.scaffold7335size7820.g29930.t1"/>
    <property type="gene ID" value="PSAMB.scaffold7335size7820.g29930"/>
</dbReference>
<evidence type="ECO:0000259" key="5">
    <source>
        <dbReference type="PROSITE" id="PS50105"/>
    </source>
</evidence>
<reference evidence="8" key="1">
    <citation type="submission" date="2022-11" db="UniProtKB">
        <authorList>
            <consortium name="WormBaseParasite"/>
        </authorList>
    </citation>
    <scope>IDENTIFICATION</scope>
</reference>
<dbReference type="Pfam" id="PF04564">
    <property type="entry name" value="U-box"/>
    <property type="match status" value="1"/>
</dbReference>
<keyword evidence="2 4" id="KW-0853">WD repeat</keyword>
<dbReference type="PANTHER" id="PTHR46573">
    <property type="entry name" value="WD REPEAT, SAM AND U-BOX DOMAIN-CONTAINING PROTEIN 1"/>
    <property type="match status" value="1"/>
</dbReference>
<dbReference type="PROSITE" id="PS00678">
    <property type="entry name" value="WD_REPEATS_1"/>
    <property type="match status" value="1"/>
</dbReference>
<dbReference type="PROSITE" id="PS50294">
    <property type="entry name" value="WD_REPEATS_REGION"/>
    <property type="match status" value="4"/>
</dbReference>
<evidence type="ECO:0000313" key="7">
    <source>
        <dbReference type="Proteomes" id="UP000887566"/>
    </source>
</evidence>
<organism evidence="7 8">
    <name type="scientific">Plectus sambesii</name>
    <dbReference type="NCBI Taxonomy" id="2011161"/>
    <lineage>
        <taxon>Eukaryota</taxon>
        <taxon>Metazoa</taxon>
        <taxon>Ecdysozoa</taxon>
        <taxon>Nematoda</taxon>
        <taxon>Chromadorea</taxon>
        <taxon>Plectida</taxon>
        <taxon>Plectina</taxon>
        <taxon>Plectoidea</taxon>
        <taxon>Plectidae</taxon>
        <taxon>Plectus</taxon>
    </lineage>
</organism>
<dbReference type="CDD" id="cd16655">
    <property type="entry name" value="RING-Ubox_WDSUB1-like"/>
    <property type="match status" value="1"/>
</dbReference>
<dbReference type="InterPro" id="IPR019775">
    <property type="entry name" value="WD40_repeat_CS"/>
</dbReference>
<dbReference type="GO" id="GO:0004842">
    <property type="term" value="F:ubiquitin-protein transferase activity"/>
    <property type="evidence" value="ECO:0007669"/>
    <property type="project" value="InterPro"/>
</dbReference>
<dbReference type="Proteomes" id="UP000887566">
    <property type="component" value="Unplaced"/>
</dbReference>
<dbReference type="Gene3D" id="1.10.150.50">
    <property type="entry name" value="Transcription Factor, Ets-1"/>
    <property type="match status" value="1"/>
</dbReference>
<dbReference type="SUPFAM" id="SSF47769">
    <property type="entry name" value="SAM/Pointed domain"/>
    <property type="match status" value="1"/>
</dbReference>
<dbReference type="InterPro" id="IPR020472">
    <property type="entry name" value="WD40_PAC1"/>
</dbReference>
<dbReference type="InterPro" id="IPR015943">
    <property type="entry name" value="WD40/YVTN_repeat-like_dom_sf"/>
</dbReference>
<name>A0A914X980_9BILA</name>
<dbReference type="SMART" id="SM00454">
    <property type="entry name" value="SAM"/>
    <property type="match status" value="1"/>
</dbReference>
<dbReference type="PANTHER" id="PTHR46573:SF1">
    <property type="entry name" value="WD REPEAT, SAM AND U-BOX DOMAIN-CONTAINING PROTEIN 1"/>
    <property type="match status" value="1"/>
</dbReference>
<dbReference type="GO" id="GO:0016567">
    <property type="term" value="P:protein ubiquitination"/>
    <property type="evidence" value="ECO:0007669"/>
    <property type="project" value="InterPro"/>
</dbReference>
<dbReference type="PROSITE" id="PS51698">
    <property type="entry name" value="U_BOX"/>
    <property type="match status" value="1"/>
</dbReference>
<accession>A0A914X980</accession>
<dbReference type="PRINTS" id="PR00320">
    <property type="entry name" value="GPROTEINBRPT"/>
</dbReference>
<feature type="repeat" description="WD" evidence="4">
    <location>
        <begin position="59"/>
        <end position="100"/>
    </location>
</feature>